<dbReference type="RefSeq" id="WP_066399103.1">
    <property type="nucleotide sequence ID" value="NZ_CP015378.1"/>
</dbReference>
<name>A0A160IRU1_9BACL</name>
<reference evidence="2 3" key="1">
    <citation type="submission" date="2016-04" db="EMBL/GenBank/DDBJ databases">
        <title>Complete genome sequence of Fictibacillus phosphorivorans G25-29, a strain toxic to nematodes.</title>
        <authorList>
            <person name="Zheng Z."/>
        </authorList>
    </citation>
    <scope>NUCLEOTIDE SEQUENCE [LARGE SCALE GENOMIC DNA]</scope>
    <source>
        <strain evidence="2 3">G25-29</strain>
    </source>
</reference>
<organism evidence="2 3">
    <name type="scientific">Fictibacillus phosphorivorans</name>
    <dbReference type="NCBI Taxonomy" id="1221500"/>
    <lineage>
        <taxon>Bacteria</taxon>
        <taxon>Bacillati</taxon>
        <taxon>Bacillota</taxon>
        <taxon>Bacilli</taxon>
        <taxon>Bacillales</taxon>
        <taxon>Fictibacillaceae</taxon>
        <taxon>Fictibacillus</taxon>
    </lineage>
</organism>
<dbReference type="EMBL" id="CP015378">
    <property type="protein sequence ID" value="ANC79027.1"/>
    <property type="molecule type" value="Genomic_DNA"/>
</dbReference>
<feature type="domain" description="AB hydrolase-1" evidence="1">
    <location>
        <begin position="24"/>
        <end position="264"/>
    </location>
</feature>
<evidence type="ECO:0000313" key="2">
    <source>
        <dbReference type="EMBL" id="ANC79027.1"/>
    </source>
</evidence>
<dbReference type="SUPFAM" id="SSF53474">
    <property type="entry name" value="alpha/beta-Hydrolases"/>
    <property type="match status" value="1"/>
</dbReference>
<evidence type="ECO:0000259" key="1">
    <source>
        <dbReference type="Pfam" id="PF00561"/>
    </source>
</evidence>
<dbReference type="AlphaFoldDB" id="A0A160IRU1"/>
<dbReference type="STRING" id="1221500.ABE65_020365"/>
<keyword evidence="2" id="KW-0808">Transferase</keyword>
<proteinExistence type="predicted"/>
<dbReference type="PANTHER" id="PTHR43433">
    <property type="entry name" value="HYDROLASE, ALPHA/BETA FOLD FAMILY PROTEIN"/>
    <property type="match status" value="1"/>
</dbReference>
<dbReference type="InterPro" id="IPR050471">
    <property type="entry name" value="AB_hydrolase"/>
</dbReference>
<dbReference type="GO" id="GO:0004806">
    <property type="term" value="F:triacylglycerol lipase activity"/>
    <property type="evidence" value="ECO:0007669"/>
    <property type="project" value="TreeGrafter"/>
</dbReference>
<dbReference type="PANTHER" id="PTHR43433:SF5">
    <property type="entry name" value="AB HYDROLASE-1 DOMAIN-CONTAINING PROTEIN"/>
    <property type="match status" value="1"/>
</dbReference>
<protein>
    <submittedName>
        <fullName evidence="2">Acetyltransferase</fullName>
    </submittedName>
</protein>
<evidence type="ECO:0000313" key="3">
    <source>
        <dbReference type="Proteomes" id="UP000076623"/>
    </source>
</evidence>
<gene>
    <name evidence="2" type="ORF">ABE65_020365</name>
</gene>
<dbReference type="Proteomes" id="UP000076623">
    <property type="component" value="Chromosome"/>
</dbReference>
<dbReference type="InterPro" id="IPR000073">
    <property type="entry name" value="AB_hydrolase_1"/>
</dbReference>
<keyword evidence="3" id="KW-1185">Reference proteome</keyword>
<dbReference type="PRINTS" id="PR00111">
    <property type="entry name" value="ABHYDROLASE"/>
</dbReference>
<dbReference type="InterPro" id="IPR029058">
    <property type="entry name" value="AB_hydrolase_fold"/>
</dbReference>
<dbReference type="Pfam" id="PF00561">
    <property type="entry name" value="Abhydrolase_1"/>
    <property type="match status" value="1"/>
</dbReference>
<dbReference type="GO" id="GO:0046503">
    <property type="term" value="P:glycerolipid catabolic process"/>
    <property type="evidence" value="ECO:0007669"/>
    <property type="project" value="TreeGrafter"/>
</dbReference>
<accession>A0A160IRU1</accession>
<sequence length="282" mass="31641">MKQQLLQTNQVEINTESFGNPNDPPVLLIMGAMSSLDWWDEKFCERLAAKGRYVIRYDHRDLGESVVYEPGTSNYTITDLADDAFGILDAYSIEKVNIMGMSLGGMIGQIMAIKHPERVLSLTIHASSVFGTEQAELPQMDQKILDFHGKSTSINWADKEEAVAYLADGWAVLSGSKPFEKKRMYALAEREYTRAKQIQSRFNYMFLGGGEEYFDRMNEITVPTIILHGTEDRALPLEHGQALAKAIPHAELVTLEGTGHELHTDDWEIIIDAIVRNSSVVS</sequence>
<dbReference type="Gene3D" id="3.40.50.1820">
    <property type="entry name" value="alpha/beta hydrolase"/>
    <property type="match status" value="1"/>
</dbReference>
<dbReference type="GO" id="GO:0016740">
    <property type="term" value="F:transferase activity"/>
    <property type="evidence" value="ECO:0007669"/>
    <property type="project" value="UniProtKB-KW"/>
</dbReference>
<dbReference type="KEGG" id="fpn:ABE65_020365"/>